<dbReference type="PANTHER" id="PTHR41533">
    <property type="entry name" value="L,D-TRANSPEPTIDASE HI_1667-RELATED"/>
    <property type="match status" value="1"/>
</dbReference>
<gene>
    <name evidence="10" type="ORF">ACFOMP_03260</name>
</gene>
<keyword evidence="5 7" id="KW-0573">Peptidoglycan synthesis</keyword>
<dbReference type="PROSITE" id="PS52029">
    <property type="entry name" value="LD_TPASE"/>
    <property type="match status" value="1"/>
</dbReference>
<dbReference type="SUPFAM" id="SSF47090">
    <property type="entry name" value="PGBD-like"/>
    <property type="match status" value="1"/>
</dbReference>
<accession>A0ABV7RUA1</accession>
<reference evidence="11" key="1">
    <citation type="journal article" date="2019" name="Int. J. Syst. Evol. Microbiol.">
        <title>The Global Catalogue of Microorganisms (GCM) 10K type strain sequencing project: providing services to taxonomists for standard genome sequencing and annotation.</title>
        <authorList>
            <consortium name="The Broad Institute Genomics Platform"/>
            <consortium name="The Broad Institute Genome Sequencing Center for Infectious Disease"/>
            <person name="Wu L."/>
            <person name="Ma J."/>
        </authorList>
    </citation>
    <scope>NUCLEOTIDE SEQUENCE [LARGE SCALE GENOMIC DNA]</scope>
    <source>
        <strain evidence="11">VKM B-3226</strain>
    </source>
</reference>
<keyword evidence="11" id="KW-1185">Reference proteome</keyword>
<dbReference type="SUPFAM" id="SSF141523">
    <property type="entry name" value="L,D-transpeptidase catalytic domain-like"/>
    <property type="match status" value="1"/>
</dbReference>
<dbReference type="EMBL" id="JBHRXE010000008">
    <property type="protein sequence ID" value="MFC3568468.1"/>
    <property type="molecule type" value="Genomic_DNA"/>
</dbReference>
<keyword evidence="3" id="KW-0808">Transferase</keyword>
<dbReference type="Proteomes" id="UP001595596">
    <property type="component" value="Unassembled WGS sequence"/>
</dbReference>
<dbReference type="InterPro" id="IPR052905">
    <property type="entry name" value="LD-transpeptidase_YkuD-like"/>
</dbReference>
<evidence type="ECO:0000313" key="10">
    <source>
        <dbReference type="EMBL" id="MFC3568468.1"/>
    </source>
</evidence>
<keyword evidence="6 7" id="KW-0961">Cell wall biogenesis/degradation</keyword>
<dbReference type="InterPro" id="IPR036366">
    <property type="entry name" value="PGBDSf"/>
</dbReference>
<name>A0ABV7RUA1_9RHOB</name>
<protein>
    <submittedName>
        <fullName evidence="10">Murein L,D-transpeptidase</fullName>
    </submittedName>
</protein>
<evidence type="ECO:0000256" key="4">
    <source>
        <dbReference type="ARBA" id="ARBA00022960"/>
    </source>
</evidence>
<feature type="domain" description="L,D-TPase catalytic" evidence="9">
    <location>
        <begin position="304"/>
        <end position="480"/>
    </location>
</feature>
<feature type="chain" id="PRO_5045259177" evidence="8">
    <location>
        <begin position="26"/>
        <end position="544"/>
    </location>
</feature>
<dbReference type="InterPro" id="IPR005490">
    <property type="entry name" value="LD_TPept_cat_dom"/>
</dbReference>
<comment type="pathway">
    <text evidence="1 7">Cell wall biogenesis; peptidoglycan biosynthesis.</text>
</comment>
<dbReference type="Pfam" id="PF01471">
    <property type="entry name" value="PG_binding_1"/>
    <property type="match status" value="1"/>
</dbReference>
<sequence length="544" mass="59461">MHFAGPIRLLIVALLLGAAPRLAGAQALDAVPVAALPAPRLAFSEQEMALAQRVAGDPGLADFYGTNGLQPIFLGPEGAPRRAALIEAVGQAASHGLPPARYRQAALRRLDREGVDSVEEELGFARAFARWSHDVSGGILDPRKVESGIKREVQRPRTGDLMREFARAADPAAVLAALPPRDPRYEALRSALGRQSQLAAPAEVPLVPEGLWREGMSDSAVAMLRVRLSSIGFAAPPLGSPASFDAPLAQAVAAYQQAAGLPADGVAGPRTVARLNRGTGPEAEAILVALERMRWMAGHDLNARHVWVNLPEYNARIFEGGREIFETRAVIGKANREFETPEFSETMKYLVVNPRWNVPRSITVKEYLPRLQANRYAVAHLDVVDGAGNVIPRDRIDFRRYSAASFPYRMRQKPSDDNALGVVKFMFPNPWNIYLHDTPTKHLFNQSSRAYSHGCIRIGRPIDLAHELLRPQVANPDAVFAKALKSGRETYLNLRPPVPVHLVYFTAFPDETGKIHRFPDIYGRDALIQAALVKAGLDSAAADE</sequence>
<dbReference type="InterPro" id="IPR002477">
    <property type="entry name" value="Peptidoglycan-bd-like"/>
</dbReference>
<dbReference type="Gene3D" id="2.40.440.10">
    <property type="entry name" value="L,D-transpeptidase catalytic domain-like"/>
    <property type="match status" value="1"/>
</dbReference>
<feature type="active site" description="Nucleophile" evidence="7">
    <location>
        <position position="455"/>
    </location>
</feature>
<comment type="similarity">
    <text evidence="2">Belongs to the YkuD family.</text>
</comment>
<dbReference type="Pfam" id="PF20142">
    <property type="entry name" value="Scaffold"/>
    <property type="match status" value="1"/>
</dbReference>
<dbReference type="InterPro" id="IPR038063">
    <property type="entry name" value="Transpep_catalytic_dom"/>
</dbReference>
<keyword evidence="4 7" id="KW-0133">Cell shape</keyword>
<evidence type="ECO:0000256" key="5">
    <source>
        <dbReference type="ARBA" id="ARBA00022984"/>
    </source>
</evidence>
<feature type="active site" description="Proton donor/acceptor" evidence="7">
    <location>
        <position position="436"/>
    </location>
</feature>
<evidence type="ECO:0000256" key="3">
    <source>
        <dbReference type="ARBA" id="ARBA00022679"/>
    </source>
</evidence>
<dbReference type="Pfam" id="PF03734">
    <property type="entry name" value="YkuD"/>
    <property type="match status" value="1"/>
</dbReference>
<evidence type="ECO:0000256" key="2">
    <source>
        <dbReference type="ARBA" id="ARBA00005992"/>
    </source>
</evidence>
<dbReference type="CDD" id="cd16913">
    <property type="entry name" value="YkuD_like"/>
    <property type="match status" value="1"/>
</dbReference>
<keyword evidence="8" id="KW-0732">Signal</keyword>
<evidence type="ECO:0000256" key="7">
    <source>
        <dbReference type="PROSITE-ProRule" id="PRU01373"/>
    </source>
</evidence>
<evidence type="ECO:0000259" key="9">
    <source>
        <dbReference type="PROSITE" id="PS52029"/>
    </source>
</evidence>
<evidence type="ECO:0000256" key="1">
    <source>
        <dbReference type="ARBA" id="ARBA00004752"/>
    </source>
</evidence>
<dbReference type="PANTHER" id="PTHR41533:SF2">
    <property type="entry name" value="BLR7131 PROTEIN"/>
    <property type="match status" value="1"/>
</dbReference>
<dbReference type="RefSeq" id="WP_379027860.1">
    <property type="nucleotide sequence ID" value="NZ_JBHRXE010000008.1"/>
</dbReference>
<organism evidence="10 11">
    <name type="scientific">Paracoccus simplex</name>
    <dbReference type="NCBI Taxonomy" id="2086346"/>
    <lineage>
        <taxon>Bacteria</taxon>
        <taxon>Pseudomonadati</taxon>
        <taxon>Pseudomonadota</taxon>
        <taxon>Alphaproteobacteria</taxon>
        <taxon>Rhodobacterales</taxon>
        <taxon>Paracoccaceae</taxon>
        <taxon>Paracoccus</taxon>
    </lineage>
</organism>
<dbReference type="Gene3D" id="1.10.101.10">
    <property type="entry name" value="PGBD-like superfamily/PGBD"/>
    <property type="match status" value="1"/>
</dbReference>
<proteinExistence type="inferred from homology"/>
<evidence type="ECO:0000256" key="8">
    <source>
        <dbReference type="SAM" id="SignalP"/>
    </source>
</evidence>
<comment type="caution">
    <text evidence="10">The sequence shown here is derived from an EMBL/GenBank/DDBJ whole genome shotgun (WGS) entry which is preliminary data.</text>
</comment>
<feature type="signal peptide" evidence="8">
    <location>
        <begin position="1"/>
        <end position="25"/>
    </location>
</feature>
<dbReference type="InterPro" id="IPR045380">
    <property type="entry name" value="LD_TPept_scaffold_dom"/>
</dbReference>
<evidence type="ECO:0000256" key="6">
    <source>
        <dbReference type="ARBA" id="ARBA00023316"/>
    </source>
</evidence>
<dbReference type="InterPro" id="IPR036365">
    <property type="entry name" value="PGBD-like_sf"/>
</dbReference>
<evidence type="ECO:0000313" key="11">
    <source>
        <dbReference type="Proteomes" id="UP001595596"/>
    </source>
</evidence>